<evidence type="ECO:0000256" key="5">
    <source>
        <dbReference type="SAM" id="MobiDB-lite"/>
    </source>
</evidence>
<evidence type="ECO:0000313" key="8">
    <source>
        <dbReference type="Proteomes" id="UP001217838"/>
    </source>
</evidence>
<dbReference type="PANTHER" id="PTHR45527:SF1">
    <property type="entry name" value="FATTY ACID SYNTHASE"/>
    <property type="match status" value="1"/>
</dbReference>
<dbReference type="SMART" id="SM00823">
    <property type="entry name" value="PKS_PP"/>
    <property type="match status" value="1"/>
</dbReference>
<dbReference type="Gene3D" id="3.40.50.150">
    <property type="entry name" value="Vaccinia Virus protein VP39"/>
    <property type="match status" value="1"/>
</dbReference>
<dbReference type="InterPro" id="IPR009081">
    <property type="entry name" value="PP-bd_ACP"/>
</dbReference>
<dbReference type="EMBL" id="JAQNDN010000019">
    <property type="protein sequence ID" value="MDC0671967.1"/>
    <property type="molecule type" value="Genomic_DNA"/>
</dbReference>
<gene>
    <name evidence="7" type="ORF">POL58_29750</name>
</gene>
<comment type="caution">
    <text evidence="7">The sequence shown here is derived from an EMBL/GenBank/DDBJ whole genome shotgun (WGS) entry which is preliminary data.</text>
</comment>
<dbReference type="InterPro" id="IPR020845">
    <property type="entry name" value="AMP-binding_CS"/>
</dbReference>
<dbReference type="SUPFAM" id="SSF52777">
    <property type="entry name" value="CoA-dependent acyltransferases"/>
    <property type="match status" value="2"/>
</dbReference>
<reference evidence="7 8" key="1">
    <citation type="submission" date="2022-11" db="EMBL/GenBank/DDBJ databases">
        <title>Minimal conservation of predation-associated metabolite biosynthetic gene clusters underscores biosynthetic potential of Myxococcota including descriptions for ten novel species: Archangium lansinium sp. nov., Myxococcus landrumus sp. nov., Nannocystis bai.</title>
        <authorList>
            <person name="Ahearne A."/>
            <person name="Stevens C."/>
            <person name="Dowd S."/>
        </authorList>
    </citation>
    <scope>NUCLEOTIDE SEQUENCE [LARGE SCALE GENOMIC DNA]</scope>
    <source>
        <strain evidence="7 8">NCELM</strain>
    </source>
</reference>
<protein>
    <submittedName>
        <fullName evidence="7">Amino acid adenylation domain-containing protein</fullName>
    </submittedName>
</protein>
<dbReference type="CDD" id="cd05930">
    <property type="entry name" value="A_NRPS"/>
    <property type="match status" value="1"/>
</dbReference>
<keyword evidence="3" id="KW-0597">Phosphoprotein</keyword>
<keyword evidence="4" id="KW-0677">Repeat</keyword>
<dbReference type="InterPro" id="IPR023213">
    <property type="entry name" value="CAT-like_dom_sf"/>
</dbReference>
<dbReference type="Pfam" id="PF00550">
    <property type="entry name" value="PP-binding"/>
    <property type="match status" value="1"/>
</dbReference>
<comment type="cofactor">
    <cofactor evidence="1">
        <name>pantetheine 4'-phosphate</name>
        <dbReference type="ChEBI" id="CHEBI:47942"/>
    </cofactor>
</comment>
<dbReference type="InterPro" id="IPR006162">
    <property type="entry name" value="Ppantetheine_attach_site"/>
</dbReference>
<evidence type="ECO:0000259" key="6">
    <source>
        <dbReference type="PROSITE" id="PS50075"/>
    </source>
</evidence>
<dbReference type="SUPFAM" id="SSF47336">
    <property type="entry name" value="ACP-like"/>
    <property type="match status" value="1"/>
</dbReference>
<dbReference type="Pfam" id="PF00668">
    <property type="entry name" value="Condensation"/>
    <property type="match status" value="1"/>
</dbReference>
<proteinExistence type="predicted"/>
<name>A0ABT5BD41_9BACT</name>
<dbReference type="InterPro" id="IPR013217">
    <property type="entry name" value="Methyltransf_12"/>
</dbReference>
<dbReference type="InterPro" id="IPR029058">
    <property type="entry name" value="AB_hydrolase_fold"/>
</dbReference>
<evidence type="ECO:0000313" key="7">
    <source>
        <dbReference type="EMBL" id="MDC0671967.1"/>
    </source>
</evidence>
<evidence type="ECO:0000256" key="3">
    <source>
        <dbReference type="ARBA" id="ARBA00022553"/>
    </source>
</evidence>
<keyword evidence="8" id="KW-1185">Reference proteome</keyword>
<dbReference type="InterPro" id="IPR010071">
    <property type="entry name" value="AA_adenyl_dom"/>
</dbReference>
<dbReference type="PROSITE" id="PS00012">
    <property type="entry name" value="PHOSPHOPANTETHEINE"/>
    <property type="match status" value="1"/>
</dbReference>
<feature type="domain" description="Carrier" evidence="6">
    <location>
        <begin position="1432"/>
        <end position="1507"/>
    </location>
</feature>
<dbReference type="Pfam" id="PF00501">
    <property type="entry name" value="AMP-binding"/>
    <property type="match status" value="1"/>
</dbReference>
<dbReference type="PIRSF" id="PIRSF001617">
    <property type="entry name" value="Alpha-AR"/>
    <property type="match status" value="1"/>
</dbReference>
<dbReference type="RefSeq" id="WP_272002959.1">
    <property type="nucleotide sequence ID" value="NZ_JAQNDN010000019.1"/>
</dbReference>
<dbReference type="Gene3D" id="3.30.559.30">
    <property type="entry name" value="Nonribosomal peptide synthetase, condensation domain"/>
    <property type="match status" value="1"/>
</dbReference>
<dbReference type="Gene3D" id="3.30.300.30">
    <property type="match status" value="2"/>
</dbReference>
<dbReference type="Gene3D" id="3.40.50.980">
    <property type="match status" value="2"/>
</dbReference>
<dbReference type="PROSITE" id="PS50075">
    <property type="entry name" value="CARRIER"/>
    <property type="match status" value="1"/>
</dbReference>
<dbReference type="Pfam" id="PF08242">
    <property type="entry name" value="Methyltransf_12"/>
    <property type="match status" value="1"/>
</dbReference>
<dbReference type="Gene3D" id="1.10.10.1830">
    <property type="entry name" value="Non-ribosomal peptide synthase, adenylation domain"/>
    <property type="match status" value="1"/>
</dbReference>
<accession>A0ABT5BD41</accession>
<dbReference type="Gene3D" id="3.30.559.10">
    <property type="entry name" value="Chloramphenicol acetyltransferase-like domain"/>
    <property type="match status" value="1"/>
</dbReference>
<dbReference type="InterPro" id="IPR036736">
    <property type="entry name" value="ACP-like_sf"/>
</dbReference>
<dbReference type="SUPFAM" id="SSF56801">
    <property type="entry name" value="Acetyl-CoA synthetase-like"/>
    <property type="match status" value="1"/>
</dbReference>
<dbReference type="SUPFAM" id="SSF53335">
    <property type="entry name" value="S-adenosyl-L-methionine-dependent methyltransferases"/>
    <property type="match status" value="1"/>
</dbReference>
<organism evidence="7 8">
    <name type="scientific">Nannocystis radixulma</name>
    <dbReference type="NCBI Taxonomy" id="2995305"/>
    <lineage>
        <taxon>Bacteria</taxon>
        <taxon>Pseudomonadati</taxon>
        <taxon>Myxococcota</taxon>
        <taxon>Polyangia</taxon>
        <taxon>Nannocystales</taxon>
        <taxon>Nannocystaceae</taxon>
        <taxon>Nannocystis</taxon>
    </lineage>
</organism>
<dbReference type="Pfam" id="PF18563">
    <property type="entry name" value="TubC_N"/>
    <property type="match status" value="1"/>
</dbReference>
<dbReference type="Gene3D" id="3.40.50.1820">
    <property type="entry name" value="alpha/beta hydrolase"/>
    <property type="match status" value="1"/>
</dbReference>
<dbReference type="InterPro" id="IPR029063">
    <property type="entry name" value="SAM-dependent_MTases_sf"/>
</dbReference>
<dbReference type="CDD" id="cd19531">
    <property type="entry name" value="LCL_NRPS-like"/>
    <property type="match status" value="1"/>
</dbReference>
<dbReference type="Gene3D" id="2.30.38.10">
    <property type="entry name" value="Luciferase, Domain 3"/>
    <property type="match status" value="1"/>
</dbReference>
<dbReference type="InterPro" id="IPR044894">
    <property type="entry name" value="TubC_N_sf"/>
</dbReference>
<dbReference type="Proteomes" id="UP001217838">
    <property type="component" value="Unassembled WGS sequence"/>
</dbReference>
<evidence type="ECO:0000256" key="1">
    <source>
        <dbReference type="ARBA" id="ARBA00001957"/>
    </source>
</evidence>
<sequence length="1526" mass="165951">MTRAAESLLVELGALGVKLWVDDGQLRSRAPRAVVTEAIGARIRAHKAELIELLEQARRQDGGAAISAAPRSGPLALSFAQQRLWFLDRLGAGAAYNIAFAWRLDGEPDGAALHAALAAIVRRHESLRTTFVDDAGAPRQVVHAEVPLELRRVALGDGTVGHQEAELQRSLRAEAQRPFDLTRDVLLRASLFELGRRRQVLLLVIHHIAADGWSMTVLMRELAELYAAGVRGGRPALPALPIQYADFAAWQRSHARGEALARQLSYWKSRLAGLPELLQLPLDRPRPAAQSFRGGKVSMRLGSDLAAALRELARRHDATLFMTLLAALQVLLARHTGQTDIAIGAPIANRTRQELEPLIGFFVNTLVLRADLADEPAFVELLARTRQATVDAYANQDVPFERLVEELAPTRTAMYNPLVQVAFALQNATVGDLELEGITTSPCEFDPGLVRVDLELQLWERGDELSGWWVFNADIFDGATIERLSDRFERLLAGVVAAPESAVGRLPLLGDEERSLLLDAWNATDAPAPREPCIHQRFEARVRENPDAVAAIFDDGREDSTLTYAALNARANQLARHLQRLGVGRETLVALHLAPSLDVLVAILGVFKAGAAYVPLDPEYPAERIEFMLSDAQPAVVVTHRRLDRLRWEHGAPVVCLDDDGPRLDALAADDVASAVGPGDLAYVIYTSGSTGRPKGVMTEHRNLSNLIEVQARLAETGPGERLSQFASLCFDASVLEICLALGTGATVCMGTREVLAPGAPLLGFLARHGVTTMVATPSTLTFIPAAALPALHTFIIGGEGCSAELAARWGPGRRFFNMYGPTETTIWSTYKHITDFTRPPLIGRPAGNTRAYVVDRHGQPAPIGVAGELLVGGAGVARGYLNRPELTAERFIANPFGAGRLYRTGDLARWTGDGDLEFLGRNDDQVKIRGFRIELGEIEAALSAHPLVEEAAVRAVGRDVDRRLVAYVVPAADADARAEHIARWEVLYEDSYRAPVDDPAQDFGFRGWNSSYTGEAIPVEEMTEWLDATLAELRALQPRHVLEIGCGSGLLLTRLAPACERYLGTDFSAEGLSHVRRLQQARSDLAGVTLSRRAADDFTDIPQGAFDVVILNSVAQYFPDLAYLQRVLAGAVQAARPGGYVFVGDVRDLSSLALLHAGVELHRAPDVLQRDELAARIERRVRDEEELLVAPAFFRGLPRQMPELAEVRLRHKRGRHHNELSRFRYQALLRVDPAPGPAAPAIVWHDWSGVGLSELGRRLAAGEEAVVAISGVPNARLAREARTLAWLAEGGNETLGRLRERLADRAGAVDPEELWALAESLGWCADIRPPRGEDPGLMDVVFTREGAPQPPCEPLTSTAGAAANEPLLSKHRRALPPVLRRDLSARLPESMVPSTFVVLAAMPRTATGKLDRGALLEPEAGTSARSGGGGPPRTATEEAVARVWRDVLGARAVEVHDDFFELGGHSLLATQVVARLRDLVAVPVPLRVLFERRTVAQLAAYLDDLRRALAVPDSAGTPGREEVAL</sequence>
<dbReference type="PROSITE" id="PS00455">
    <property type="entry name" value="AMP_BINDING"/>
    <property type="match status" value="1"/>
</dbReference>
<dbReference type="InterPro" id="IPR045851">
    <property type="entry name" value="AMP-bd_C_sf"/>
</dbReference>
<feature type="region of interest" description="Disordered" evidence="5">
    <location>
        <begin position="1414"/>
        <end position="1438"/>
    </location>
</feature>
<evidence type="ECO:0000256" key="2">
    <source>
        <dbReference type="ARBA" id="ARBA00022450"/>
    </source>
</evidence>
<evidence type="ECO:0000256" key="4">
    <source>
        <dbReference type="ARBA" id="ARBA00022737"/>
    </source>
</evidence>
<dbReference type="CDD" id="cd02440">
    <property type="entry name" value="AdoMet_MTases"/>
    <property type="match status" value="1"/>
</dbReference>
<dbReference type="InterPro" id="IPR020806">
    <property type="entry name" value="PKS_PP-bd"/>
</dbReference>
<dbReference type="InterPro" id="IPR000873">
    <property type="entry name" value="AMP-dep_synth/lig_dom"/>
</dbReference>
<dbReference type="InterPro" id="IPR041464">
    <property type="entry name" value="TubC_N"/>
</dbReference>
<dbReference type="InterPro" id="IPR001242">
    <property type="entry name" value="Condensation_dom"/>
</dbReference>
<dbReference type="PANTHER" id="PTHR45527">
    <property type="entry name" value="NONRIBOSOMAL PEPTIDE SYNTHETASE"/>
    <property type="match status" value="1"/>
</dbReference>
<keyword evidence="2" id="KW-0596">Phosphopantetheine</keyword>
<dbReference type="NCBIfam" id="TIGR01733">
    <property type="entry name" value="AA-adenyl-dom"/>
    <property type="match status" value="1"/>
</dbReference>